<dbReference type="EMBL" id="BPFB01000049">
    <property type="protein sequence ID" value="GIU01836.1"/>
    <property type="molecule type" value="Genomic_DNA"/>
</dbReference>
<dbReference type="InterPro" id="IPR003156">
    <property type="entry name" value="DHHA1_dom"/>
</dbReference>
<keyword evidence="3" id="KW-1185">Reference proteome</keyword>
<dbReference type="SUPFAM" id="SSF64182">
    <property type="entry name" value="DHH phosphoesterases"/>
    <property type="match status" value="1"/>
</dbReference>
<dbReference type="InterPro" id="IPR038763">
    <property type="entry name" value="DHH_sf"/>
</dbReference>
<gene>
    <name evidence="2" type="ORF">TUM4630_31320</name>
</gene>
<organism evidence="2 3">
    <name type="scientific">Shewanella algidipiscicola</name>
    <dbReference type="NCBI Taxonomy" id="614070"/>
    <lineage>
        <taxon>Bacteria</taxon>
        <taxon>Pseudomonadati</taxon>
        <taxon>Pseudomonadota</taxon>
        <taxon>Gammaproteobacteria</taxon>
        <taxon>Alteromonadales</taxon>
        <taxon>Shewanellaceae</taxon>
        <taxon>Shewanella</taxon>
    </lineage>
</organism>
<dbReference type="Pfam" id="PF02272">
    <property type="entry name" value="DHHA1"/>
    <property type="match status" value="1"/>
</dbReference>
<reference evidence="2 3" key="1">
    <citation type="submission" date="2021-05" db="EMBL/GenBank/DDBJ databases">
        <title>Molecular characterization for Shewanella algae harboring chromosomal blaOXA-55-like strains isolated from clinical and environment sample.</title>
        <authorList>
            <person name="Ohama Y."/>
            <person name="Aoki K."/>
            <person name="Harada S."/>
            <person name="Moriya K."/>
            <person name="Ishii Y."/>
            <person name="Tateda K."/>
        </authorList>
    </citation>
    <scope>NUCLEOTIDE SEQUENCE [LARGE SCALE GENOMIC DNA]</scope>
    <source>
        <strain evidence="2 3">LMG 23746</strain>
    </source>
</reference>
<feature type="domain" description="DHHA1" evidence="1">
    <location>
        <begin position="228"/>
        <end position="320"/>
    </location>
</feature>
<protein>
    <submittedName>
        <fullName evidence="2">Acetyltransferase</fullName>
    </submittedName>
</protein>
<sequence>MNYDIFNGDADGIIALLQLRLANPIESELVTGVKRDIDLLTKLTRNVKLVKGDKLTILDISMKKNQAGLMKALNDGISVFYADHHITGEIPVSKHLSAHIDLDANICTALIVDKLLNRKYHHWAITAAYGDNLIGVADNLSKVAGLTLEQARFLNELGTLINYNGYGSDITDLHYHPAELFAELLKYESPFDVIAESNSPFYKLQDAYQTDMTQVESISPMYQADKLFIIELPDEDWSRRISGVYCNALANKNPHAAHVVLTKNNDGLSYTVSLRAPLSNKFGAGDICSQFDTGGGRAAAAGINTLPIDKIQQLINVIEATY</sequence>
<evidence type="ECO:0000313" key="2">
    <source>
        <dbReference type="EMBL" id="GIU01836.1"/>
    </source>
</evidence>
<proteinExistence type="predicted"/>
<dbReference type="RefSeq" id="WP_119977541.1">
    <property type="nucleotide sequence ID" value="NZ_BPFB01000049.1"/>
</dbReference>
<name>A0ABQ4NS42_9GAMM</name>
<dbReference type="Proteomes" id="UP000761574">
    <property type="component" value="Unassembled WGS sequence"/>
</dbReference>
<evidence type="ECO:0000313" key="3">
    <source>
        <dbReference type="Proteomes" id="UP000761574"/>
    </source>
</evidence>
<comment type="caution">
    <text evidence="2">The sequence shown here is derived from an EMBL/GenBank/DDBJ whole genome shotgun (WGS) entry which is preliminary data.</text>
</comment>
<accession>A0ABQ4NS42</accession>
<evidence type="ECO:0000259" key="1">
    <source>
        <dbReference type="Pfam" id="PF02272"/>
    </source>
</evidence>